<dbReference type="KEGG" id="cox:E0W60_03005"/>
<dbReference type="EMBL" id="CP038634">
    <property type="protein sequence ID" value="QBY50201.1"/>
    <property type="molecule type" value="Genomic_DNA"/>
</dbReference>
<dbReference type="OrthoDB" id="8565659at2"/>
<dbReference type="RefSeq" id="WP_135702969.1">
    <property type="nucleotide sequence ID" value="NZ_CP038634.1"/>
</dbReference>
<evidence type="ECO:0000313" key="1">
    <source>
        <dbReference type="EMBL" id="QBY50201.1"/>
    </source>
</evidence>
<proteinExistence type="predicted"/>
<reference evidence="1 2" key="1">
    <citation type="submission" date="2019-03" db="EMBL/GenBank/DDBJ databases">
        <title>Efficiently degradation of phenoxyalkanoic acid herbicides by Cupriavidus oxalaticus strain X32.</title>
        <authorList>
            <person name="Sheng X."/>
        </authorList>
    </citation>
    <scope>NUCLEOTIDE SEQUENCE [LARGE SCALE GENOMIC DNA]</scope>
    <source>
        <strain evidence="1 2">X32</strain>
    </source>
</reference>
<evidence type="ECO:0000313" key="2">
    <source>
        <dbReference type="Proteomes" id="UP000295294"/>
    </source>
</evidence>
<name>A0A4P7LEH9_9BURK</name>
<dbReference type="STRING" id="1349762.GCA_001592245_03463"/>
<gene>
    <name evidence="1" type="ORF">E0W60_03005</name>
</gene>
<dbReference type="InterPro" id="IPR008727">
    <property type="entry name" value="PAAR_motif"/>
</dbReference>
<dbReference type="AlphaFoldDB" id="A0A4P7LEH9"/>
<dbReference type="CDD" id="cd14744">
    <property type="entry name" value="PAAR_CT_2"/>
    <property type="match status" value="1"/>
</dbReference>
<dbReference type="Pfam" id="PF05488">
    <property type="entry name" value="PAAR_motif"/>
    <property type="match status" value="1"/>
</dbReference>
<sequence length="187" mass="20012">MVDNRCALRNGDKTSTNGVLIATGRSVFHRDAIVGVEGDHATCPACKAGGPVMNDCYPAFDIDGKQVLVTGARVHCKCAINPIVTHSRSDFVIEVNRSGRQALLRPEASPLASSKPAQPASADYDEQVRLVDEITQKPLAGVAYVIDVSDGTSYSGHTDEDGFCQRIMTAKAETLTIYTGDDAEPRM</sequence>
<organism evidence="1 2">
    <name type="scientific">Cupriavidus oxalaticus</name>
    <dbReference type="NCBI Taxonomy" id="96344"/>
    <lineage>
        <taxon>Bacteria</taxon>
        <taxon>Pseudomonadati</taxon>
        <taxon>Pseudomonadota</taxon>
        <taxon>Betaproteobacteria</taxon>
        <taxon>Burkholderiales</taxon>
        <taxon>Burkholderiaceae</taxon>
        <taxon>Cupriavidus</taxon>
    </lineage>
</organism>
<accession>A0A4P7LEH9</accession>
<dbReference type="Proteomes" id="UP000295294">
    <property type="component" value="Chromosome 1"/>
</dbReference>
<protein>
    <submittedName>
        <fullName evidence="1">PAAR domain-containing protein</fullName>
    </submittedName>
</protein>